<geneLocation type="plasmid" evidence="1 2">
    <name>VS116_lp28-3</name>
</geneLocation>
<dbReference type="AlphaFoldDB" id="C0R993"/>
<reference evidence="1 2" key="1">
    <citation type="journal article" date="2012" name="J. Bacteriol.">
        <title>Whole-Genome Sequences of Borrelia bissettii, Borrelia valaisiana, and Borrelia spielmanii.</title>
        <authorList>
            <person name="Schutzer S.E."/>
            <person name="Fraser-Liggett C.M."/>
            <person name="Qiu W.G."/>
            <person name="Kraiczy P."/>
            <person name="Mongodin E.F."/>
            <person name="Dunn J.J."/>
            <person name="Luft B.J."/>
            <person name="Casjens S.R."/>
        </authorList>
    </citation>
    <scope>NUCLEOTIDE SEQUENCE [LARGE SCALE GENOMIC DNA]</scope>
    <source>
        <strain evidence="1 2">VS116</strain>
        <plasmid evidence="1">VS116_lp28-3</plasmid>
    </source>
</reference>
<protein>
    <submittedName>
        <fullName evidence="1">Uncharacterized protein</fullName>
    </submittedName>
</protein>
<keyword evidence="2" id="KW-1185">Reference proteome</keyword>
<name>C0R993_BORVA</name>
<evidence type="ECO:0000313" key="1">
    <source>
        <dbReference type="EMBL" id="ACN53040.1"/>
    </source>
</evidence>
<dbReference type="HOGENOM" id="CLU_3325285_0_0_12"/>
<dbReference type="Proteomes" id="UP000006163">
    <property type="component" value="Plasmid VS116_lp28-3"/>
</dbReference>
<proteinExistence type="predicted"/>
<accession>C0R993</accession>
<dbReference type="EMBL" id="CP001440">
    <property type="protein sequence ID" value="ACN53040.1"/>
    <property type="molecule type" value="Genomic_DNA"/>
</dbReference>
<organism evidence="1 2">
    <name type="scientific">Borreliella valaisiana VS116</name>
    <dbReference type="NCBI Taxonomy" id="445987"/>
    <lineage>
        <taxon>Bacteria</taxon>
        <taxon>Pseudomonadati</taxon>
        <taxon>Spirochaetota</taxon>
        <taxon>Spirochaetia</taxon>
        <taxon>Spirochaetales</taxon>
        <taxon>Borreliaceae</taxon>
        <taxon>Borreliella</taxon>
    </lineage>
</organism>
<keyword evidence="1" id="KW-0614">Plasmid</keyword>
<sequence>MKFEFTIEFGLQAFNFSFYSIGFVFYNTNLISCKTLGL</sequence>
<gene>
    <name evidence="1" type="ORF">BVAVS116_H0036</name>
</gene>
<evidence type="ECO:0000313" key="2">
    <source>
        <dbReference type="Proteomes" id="UP000006163"/>
    </source>
</evidence>